<evidence type="ECO:0000313" key="1">
    <source>
        <dbReference type="EMBL" id="MFC4337446.1"/>
    </source>
</evidence>
<dbReference type="EMBL" id="JBHSDK010000033">
    <property type="protein sequence ID" value="MFC4337446.1"/>
    <property type="molecule type" value="Genomic_DNA"/>
</dbReference>
<keyword evidence="2" id="KW-1185">Reference proteome</keyword>
<dbReference type="RefSeq" id="WP_380624449.1">
    <property type="nucleotide sequence ID" value="NZ_JBHSDK010000033.1"/>
</dbReference>
<organism evidence="1 2">
    <name type="scientific">Salininema proteolyticum</name>
    <dbReference type="NCBI Taxonomy" id="1607685"/>
    <lineage>
        <taxon>Bacteria</taxon>
        <taxon>Bacillati</taxon>
        <taxon>Actinomycetota</taxon>
        <taxon>Actinomycetes</taxon>
        <taxon>Glycomycetales</taxon>
        <taxon>Glycomycetaceae</taxon>
        <taxon>Salininema</taxon>
    </lineage>
</organism>
<gene>
    <name evidence="1" type="ORF">ACFPET_19805</name>
</gene>
<reference evidence="2" key="1">
    <citation type="journal article" date="2019" name="Int. J. Syst. Evol. Microbiol.">
        <title>The Global Catalogue of Microorganisms (GCM) 10K type strain sequencing project: providing services to taxonomists for standard genome sequencing and annotation.</title>
        <authorList>
            <consortium name="The Broad Institute Genomics Platform"/>
            <consortium name="The Broad Institute Genome Sequencing Center for Infectious Disease"/>
            <person name="Wu L."/>
            <person name="Ma J."/>
        </authorList>
    </citation>
    <scope>NUCLEOTIDE SEQUENCE [LARGE SCALE GENOMIC DNA]</scope>
    <source>
        <strain evidence="2">IBRC-M 10908</strain>
    </source>
</reference>
<dbReference type="Proteomes" id="UP001595823">
    <property type="component" value="Unassembled WGS sequence"/>
</dbReference>
<proteinExistence type="predicted"/>
<name>A0ABV8U3P9_9ACTN</name>
<sequence>MSILYMPREAIQLQPLHVDGTELEAYLDKRTSNVYLFVPDRNEAPPHERPPGIIANCHRWAWPRFVIYDEVLFMRSRSVPDWKRELSDAISLAVRPLLNSGEGGQGWCKE</sequence>
<comment type="caution">
    <text evidence="1">The sequence shown here is derived from an EMBL/GenBank/DDBJ whole genome shotgun (WGS) entry which is preliminary data.</text>
</comment>
<protein>
    <submittedName>
        <fullName evidence="1">Uncharacterized protein</fullName>
    </submittedName>
</protein>
<accession>A0ABV8U3P9</accession>
<evidence type="ECO:0000313" key="2">
    <source>
        <dbReference type="Proteomes" id="UP001595823"/>
    </source>
</evidence>